<dbReference type="AlphaFoldDB" id="A0A1Q2KVU4"/>
<evidence type="ECO:0000313" key="2">
    <source>
        <dbReference type="EMBL" id="AQQ52320.1"/>
    </source>
</evidence>
<keyword evidence="3" id="KW-1185">Reference proteome</keyword>
<feature type="transmembrane region" description="Helical" evidence="1">
    <location>
        <begin position="56"/>
        <end position="75"/>
    </location>
</feature>
<feature type="transmembrane region" description="Helical" evidence="1">
    <location>
        <begin position="27"/>
        <end position="44"/>
    </location>
</feature>
<sequence>MGEAAFLLQSALLGLFLGPLTDLRFFLPFYTISFLALAIFVLAFRRLEKRKWLPAIFIAVSGVFLLYMVLLNSLWGKDVSFIY</sequence>
<keyword evidence="1" id="KW-0472">Membrane</keyword>
<evidence type="ECO:0000313" key="3">
    <source>
        <dbReference type="Proteomes" id="UP000188184"/>
    </source>
</evidence>
<dbReference type="Proteomes" id="UP000188184">
    <property type="component" value="Chromosome"/>
</dbReference>
<dbReference type="KEGG" id="pmar:B0X71_03815"/>
<organism evidence="2 3">
    <name type="scientific">Planococcus lenghuensis</name>
    <dbReference type="NCBI Taxonomy" id="2213202"/>
    <lineage>
        <taxon>Bacteria</taxon>
        <taxon>Bacillati</taxon>
        <taxon>Bacillota</taxon>
        <taxon>Bacilli</taxon>
        <taxon>Bacillales</taxon>
        <taxon>Caryophanaceae</taxon>
        <taxon>Planococcus</taxon>
    </lineage>
</organism>
<name>A0A1Q2KVU4_9BACL</name>
<accession>A0A1Q2KVU4</accession>
<evidence type="ECO:0000256" key="1">
    <source>
        <dbReference type="SAM" id="Phobius"/>
    </source>
</evidence>
<dbReference type="EMBL" id="CP019640">
    <property type="protein sequence ID" value="AQQ52320.1"/>
    <property type="molecule type" value="Genomic_DNA"/>
</dbReference>
<reference evidence="2 3" key="1">
    <citation type="submission" date="2017-02" db="EMBL/GenBank/DDBJ databases">
        <title>The complete genomic sequence of a novel cold adapted crude oil-degrading bacterium Planococcus qaidamina Y42.</title>
        <authorList>
            <person name="Yang R."/>
        </authorList>
    </citation>
    <scope>NUCLEOTIDE SEQUENCE [LARGE SCALE GENOMIC DNA]</scope>
    <source>
        <strain evidence="2 3">Y42</strain>
    </source>
</reference>
<protein>
    <submittedName>
        <fullName evidence="2">Uncharacterized protein</fullName>
    </submittedName>
</protein>
<keyword evidence="1" id="KW-0812">Transmembrane</keyword>
<gene>
    <name evidence="2" type="ORF">B0X71_03815</name>
</gene>
<proteinExistence type="predicted"/>
<keyword evidence="1" id="KW-1133">Transmembrane helix</keyword>